<proteinExistence type="predicted"/>
<dbReference type="EMBL" id="AP024849">
    <property type="protein sequence ID" value="BCZ48752.1"/>
    <property type="molecule type" value="Genomic_DNA"/>
</dbReference>
<name>A0ABM7TBQ5_9CLOT</name>
<evidence type="ECO:0000256" key="2">
    <source>
        <dbReference type="PROSITE-ProRule" id="PRU00284"/>
    </source>
</evidence>
<dbReference type="Proteomes" id="UP000824633">
    <property type="component" value="Chromosome"/>
</dbReference>
<evidence type="ECO:0000313" key="6">
    <source>
        <dbReference type="Proteomes" id="UP000824633"/>
    </source>
</evidence>
<gene>
    <name evidence="5" type="ORF">psyc5s11_48190</name>
</gene>
<keyword evidence="1 2" id="KW-0807">Transducer</keyword>
<evidence type="ECO:0000259" key="4">
    <source>
        <dbReference type="PROSITE" id="PS50111"/>
    </source>
</evidence>
<organism evidence="5 6">
    <name type="scientific">Clostridium gelidum</name>
    <dbReference type="NCBI Taxonomy" id="704125"/>
    <lineage>
        <taxon>Bacteria</taxon>
        <taxon>Bacillati</taxon>
        <taxon>Bacillota</taxon>
        <taxon>Clostridia</taxon>
        <taxon>Eubacteriales</taxon>
        <taxon>Clostridiaceae</taxon>
        <taxon>Clostridium</taxon>
    </lineage>
</organism>
<keyword evidence="3" id="KW-1133">Transmembrane helix</keyword>
<dbReference type="PANTHER" id="PTHR32089:SF112">
    <property type="entry name" value="LYSOZYME-LIKE PROTEIN-RELATED"/>
    <property type="match status" value="1"/>
</dbReference>
<dbReference type="CDD" id="cd18773">
    <property type="entry name" value="PDC1_HK_sensor"/>
    <property type="match status" value="1"/>
</dbReference>
<accession>A0ABM7TBQ5</accession>
<evidence type="ECO:0000256" key="3">
    <source>
        <dbReference type="SAM" id="Phobius"/>
    </source>
</evidence>
<dbReference type="Pfam" id="PF00015">
    <property type="entry name" value="MCPsignal"/>
    <property type="match status" value="1"/>
</dbReference>
<dbReference type="Gene3D" id="1.10.287.950">
    <property type="entry name" value="Methyl-accepting chemotaxis protein"/>
    <property type="match status" value="1"/>
</dbReference>
<dbReference type="PANTHER" id="PTHR32089">
    <property type="entry name" value="METHYL-ACCEPTING CHEMOTAXIS PROTEIN MCPB"/>
    <property type="match status" value="1"/>
</dbReference>
<protein>
    <submittedName>
        <fullName evidence="5">Methyl-accepting chemotaxis protein</fullName>
    </submittedName>
</protein>
<keyword evidence="3" id="KW-0812">Transmembrane</keyword>
<dbReference type="CDD" id="cd12912">
    <property type="entry name" value="PDC2_MCP_like"/>
    <property type="match status" value="1"/>
</dbReference>
<dbReference type="RefSeq" id="WP_224034990.1">
    <property type="nucleotide sequence ID" value="NZ_AP024849.1"/>
</dbReference>
<feature type="transmembrane region" description="Helical" evidence="3">
    <location>
        <begin position="336"/>
        <end position="358"/>
    </location>
</feature>
<dbReference type="InterPro" id="IPR004089">
    <property type="entry name" value="MCPsignal_dom"/>
</dbReference>
<dbReference type="SMART" id="SM00283">
    <property type="entry name" value="MA"/>
    <property type="match status" value="1"/>
</dbReference>
<dbReference type="SUPFAM" id="SSF58104">
    <property type="entry name" value="Methyl-accepting chemotaxis protein (MCP) signaling domain"/>
    <property type="match status" value="1"/>
</dbReference>
<dbReference type="PROSITE" id="PS50111">
    <property type="entry name" value="CHEMOTAXIS_TRANSDUC_2"/>
    <property type="match status" value="1"/>
</dbReference>
<evidence type="ECO:0000313" key="5">
    <source>
        <dbReference type="EMBL" id="BCZ48752.1"/>
    </source>
</evidence>
<reference evidence="6" key="1">
    <citation type="submission" date="2021-07" db="EMBL/GenBank/DDBJ databases">
        <title>Complete genome sequencing of a Clostridium isolate.</title>
        <authorList>
            <person name="Ueki A."/>
            <person name="Tonouchi A."/>
        </authorList>
    </citation>
    <scope>NUCLEOTIDE SEQUENCE [LARGE SCALE GENOMIC DNA]</scope>
    <source>
        <strain evidence="6">C5S11</strain>
    </source>
</reference>
<sequence length="715" mass="77704">MSILKKINSSSIRSKNHFKKFKFKKPSFRLSLDLFKFNKKPTLSNKSVSKFNNNSISFKVLLIVLPIVIFTLTTLIFCTYSLGEKALYSNSKDLLNQISSVAAQNISDVMSEKIKSIESLAHNPIIIDSGTSIQNKLNILLEEKKFQQYSDMGIATPDGNLTLLNGNKVNIKSYDYFNVALSGKSYVSEPFQSNFSKDSLIAISSPIKDMNKTVGVLVAFRYGDDISTLSKKISFLDTGKAFVVNSSSKIIGHSNGDYVKGGSNIDQILKSTDGSSDYDLISQISQGKSGSAEVISENKLQTLSYSLVPSTGWCVIVTVDKGDLLKSLVSLKSTTIITGAISLILISLVLIFAISLISKKILYVASIMKEFAKGDFTTKIDNKILKDSSEIGIMCNSLVEIQTSLNGSIDTIKLNSSNLNNESLGLSSISQEVSSLIESISQSISNISQGAQSQTDNLINSTSSLNEFGDNISLLTEKVNNATITSSDIGDSAKRGNLELESLILSINSLNNNFDNFTSSLKIMSADIKEVNEMTNVINNIAEQTNLLALNAAIEAARAGEAGRGFSVVADEVRKLAEMSKNSAQKIYTIVSNTITNTNEIVISTNSINDDVKNQTKVVNNTIATFKEISVQVEEMIPNMYSIAKDFVKLDNEKDSLISNISNISAVSEQISATTQEIYASSEELSSASSEVANTSQKVNTLSSELDASFNQFKF</sequence>
<keyword evidence="6" id="KW-1185">Reference proteome</keyword>
<keyword evidence="3" id="KW-0472">Membrane</keyword>
<evidence type="ECO:0000256" key="1">
    <source>
        <dbReference type="ARBA" id="ARBA00023224"/>
    </source>
</evidence>
<feature type="domain" description="Methyl-accepting transducer" evidence="4">
    <location>
        <begin position="429"/>
        <end position="686"/>
    </location>
</feature>
<dbReference type="Gene3D" id="3.30.450.20">
    <property type="entry name" value="PAS domain"/>
    <property type="match status" value="1"/>
</dbReference>